<organism evidence="3">
    <name type="scientific">Colletotrichum graminicola (strain M1.001 / M2 / FGSC 10212)</name>
    <name type="common">Maize anthracnose fungus</name>
    <name type="synonym">Glomerella graminicola</name>
    <dbReference type="NCBI Taxonomy" id="645133"/>
    <lineage>
        <taxon>Eukaryota</taxon>
        <taxon>Fungi</taxon>
        <taxon>Dikarya</taxon>
        <taxon>Ascomycota</taxon>
        <taxon>Pezizomycotina</taxon>
        <taxon>Sordariomycetes</taxon>
        <taxon>Hypocreomycetidae</taxon>
        <taxon>Glomerellales</taxon>
        <taxon>Glomerellaceae</taxon>
        <taxon>Colletotrichum</taxon>
        <taxon>Colletotrichum graminicola species complex</taxon>
    </lineage>
</organism>
<dbReference type="VEuPathDB" id="FungiDB:GLRG_04844"/>
<proteinExistence type="predicted"/>
<dbReference type="RefSeq" id="XP_008093720.1">
    <property type="nucleotide sequence ID" value="XM_008095529.1"/>
</dbReference>
<sequence length="59" mass="6396">MTTTAHNFFPGSVEQVELCTLDLSSIVPLSTLLSPMNESDRLHKHQTHADPGPSTPLPV</sequence>
<reference evidence="3" key="1">
    <citation type="journal article" date="2012" name="Nat. Genet.">
        <title>Lifestyle transitions in plant pathogenic Colletotrichum fungi deciphered by genome and transcriptome analyses.</title>
        <authorList>
            <person name="O'Connell R.J."/>
            <person name="Thon M.R."/>
            <person name="Hacquard S."/>
            <person name="Amyotte S.G."/>
            <person name="Kleemann J."/>
            <person name="Torres M.F."/>
            <person name="Damm U."/>
            <person name="Buiate E.A."/>
            <person name="Epstein L."/>
            <person name="Alkan N."/>
            <person name="Altmueller J."/>
            <person name="Alvarado-Balderrama L."/>
            <person name="Bauser C.A."/>
            <person name="Becker C."/>
            <person name="Birren B.W."/>
            <person name="Chen Z."/>
            <person name="Choi J."/>
            <person name="Crouch J.A."/>
            <person name="Duvick J.P."/>
            <person name="Farman M.A."/>
            <person name="Gan P."/>
            <person name="Heiman D."/>
            <person name="Henrissat B."/>
            <person name="Howard R.J."/>
            <person name="Kabbage M."/>
            <person name="Koch C."/>
            <person name="Kracher B."/>
            <person name="Kubo Y."/>
            <person name="Law A.D."/>
            <person name="Lebrun M.-H."/>
            <person name="Lee Y.-H."/>
            <person name="Miyara I."/>
            <person name="Moore N."/>
            <person name="Neumann U."/>
            <person name="Nordstroem K."/>
            <person name="Panaccione D.G."/>
            <person name="Panstruga R."/>
            <person name="Place M."/>
            <person name="Proctor R.H."/>
            <person name="Prusky D."/>
            <person name="Rech G."/>
            <person name="Reinhardt R."/>
            <person name="Rollins J.A."/>
            <person name="Rounsley S."/>
            <person name="Schardl C.L."/>
            <person name="Schwartz D.C."/>
            <person name="Shenoy N."/>
            <person name="Shirasu K."/>
            <person name="Sikhakolli U.R."/>
            <person name="Stueber K."/>
            <person name="Sukno S.A."/>
            <person name="Sweigard J.A."/>
            <person name="Takano Y."/>
            <person name="Takahara H."/>
            <person name="Trail F."/>
            <person name="van der Does H.C."/>
            <person name="Voll L.M."/>
            <person name="Will I."/>
            <person name="Young S."/>
            <person name="Zeng Q."/>
            <person name="Zhang J."/>
            <person name="Zhou S."/>
            <person name="Dickman M.B."/>
            <person name="Schulze-Lefert P."/>
            <person name="Ver Loren van Themaat E."/>
            <person name="Ma L.-J."/>
            <person name="Vaillancourt L.J."/>
        </authorList>
    </citation>
    <scope>NUCLEOTIDE SEQUENCE [LARGE SCALE GENOMIC DNA]</scope>
    <source>
        <strain evidence="3">M1.001 / M2 / FGSC 10212</strain>
    </source>
</reference>
<dbReference type="GeneID" id="24410209"/>
<gene>
    <name evidence="2" type="ORF">GLRG_04844</name>
</gene>
<dbReference type="HOGENOM" id="CLU_2960625_0_0_1"/>
<evidence type="ECO:0000256" key="1">
    <source>
        <dbReference type="SAM" id="MobiDB-lite"/>
    </source>
</evidence>
<accession>E3QGA4</accession>
<evidence type="ECO:0000313" key="3">
    <source>
        <dbReference type="Proteomes" id="UP000008782"/>
    </source>
</evidence>
<name>E3QGA4_COLGM</name>
<dbReference type="AlphaFoldDB" id="E3QGA4"/>
<evidence type="ECO:0000313" key="2">
    <source>
        <dbReference type="EMBL" id="EFQ29700.1"/>
    </source>
</evidence>
<keyword evidence="3" id="KW-1185">Reference proteome</keyword>
<protein>
    <submittedName>
        <fullName evidence="2">Uncharacterized protein</fullName>
    </submittedName>
</protein>
<dbReference type="Proteomes" id="UP000008782">
    <property type="component" value="Unassembled WGS sequence"/>
</dbReference>
<dbReference type="EMBL" id="GG697346">
    <property type="protein sequence ID" value="EFQ29700.1"/>
    <property type="molecule type" value="Genomic_DNA"/>
</dbReference>
<feature type="region of interest" description="Disordered" evidence="1">
    <location>
        <begin position="37"/>
        <end position="59"/>
    </location>
</feature>